<dbReference type="Proteomes" id="UP000828390">
    <property type="component" value="Unassembled WGS sequence"/>
</dbReference>
<protein>
    <submittedName>
        <fullName evidence="1">Uncharacterized protein</fullName>
    </submittedName>
</protein>
<gene>
    <name evidence="1" type="ORF">DPMN_085355</name>
</gene>
<reference evidence="1" key="2">
    <citation type="submission" date="2020-11" db="EMBL/GenBank/DDBJ databases">
        <authorList>
            <person name="McCartney M.A."/>
            <person name="Auch B."/>
            <person name="Kono T."/>
            <person name="Mallez S."/>
            <person name="Becker A."/>
            <person name="Gohl D.M."/>
            <person name="Silverstein K.A.T."/>
            <person name="Koren S."/>
            <person name="Bechman K.B."/>
            <person name="Herman A."/>
            <person name="Abrahante J.E."/>
            <person name="Garbe J."/>
        </authorList>
    </citation>
    <scope>NUCLEOTIDE SEQUENCE</scope>
    <source>
        <strain evidence="1">Duluth1</strain>
        <tissue evidence="1">Whole animal</tissue>
    </source>
</reference>
<dbReference type="AlphaFoldDB" id="A0A9D3YG11"/>
<keyword evidence="2" id="KW-1185">Reference proteome</keyword>
<reference evidence="1" key="1">
    <citation type="journal article" date="2019" name="bioRxiv">
        <title>The Genome of the Zebra Mussel, Dreissena polymorpha: A Resource for Invasive Species Research.</title>
        <authorList>
            <person name="McCartney M.A."/>
            <person name="Auch B."/>
            <person name="Kono T."/>
            <person name="Mallez S."/>
            <person name="Zhang Y."/>
            <person name="Obille A."/>
            <person name="Becker A."/>
            <person name="Abrahante J.E."/>
            <person name="Garbe J."/>
            <person name="Badalamenti J.P."/>
            <person name="Herman A."/>
            <person name="Mangelson H."/>
            <person name="Liachko I."/>
            <person name="Sullivan S."/>
            <person name="Sone E.D."/>
            <person name="Koren S."/>
            <person name="Silverstein K.A.T."/>
            <person name="Beckman K.B."/>
            <person name="Gohl D.M."/>
        </authorList>
    </citation>
    <scope>NUCLEOTIDE SEQUENCE</scope>
    <source>
        <strain evidence="1">Duluth1</strain>
        <tissue evidence="1">Whole animal</tissue>
    </source>
</reference>
<organism evidence="1 2">
    <name type="scientific">Dreissena polymorpha</name>
    <name type="common">Zebra mussel</name>
    <name type="synonym">Mytilus polymorpha</name>
    <dbReference type="NCBI Taxonomy" id="45954"/>
    <lineage>
        <taxon>Eukaryota</taxon>
        <taxon>Metazoa</taxon>
        <taxon>Spiralia</taxon>
        <taxon>Lophotrochozoa</taxon>
        <taxon>Mollusca</taxon>
        <taxon>Bivalvia</taxon>
        <taxon>Autobranchia</taxon>
        <taxon>Heteroconchia</taxon>
        <taxon>Euheterodonta</taxon>
        <taxon>Imparidentia</taxon>
        <taxon>Neoheterodontei</taxon>
        <taxon>Myida</taxon>
        <taxon>Dreissenoidea</taxon>
        <taxon>Dreissenidae</taxon>
        <taxon>Dreissena</taxon>
    </lineage>
</organism>
<proteinExistence type="predicted"/>
<evidence type="ECO:0000313" key="2">
    <source>
        <dbReference type="Proteomes" id="UP000828390"/>
    </source>
</evidence>
<accession>A0A9D3YG11</accession>
<comment type="caution">
    <text evidence="1">The sequence shown here is derived from an EMBL/GenBank/DDBJ whole genome shotgun (WGS) entry which is preliminary data.</text>
</comment>
<sequence>MTKEMRRGGLNTSMSYYTCSSARYGKKEEEIPTEWKEGYLINLPKKGALGSFRNYRGITLLYITGKLFNPAERNKRRSRPASP</sequence>
<name>A0A9D3YG11_DREPO</name>
<evidence type="ECO:0000313" key="1">
    <source>
        <dbReference type="EMBL" id="KAH3697845.1"/>
    </source>
</evidence>
<dbReference type="EMBL" id="JAIWYP010000016">
    <property type="protein sequence ID" value="KAH3697845.1"/>
    <property type="molecule type" value="Genomic_DNA"/>
</dbReference>